<dbReference type="NCBIfam" id="TIGR04378">
    <property type="entry name" value="myo_inos_iolB"/>
    <property type="match status" value="1"/>
</dbReference>
<sequence>MVDLKYSTNRRKISEGVTVLHNLKKSETGLEYIETKVLEIESNKFFEGNTADQEVCIVILTGKATVVAGEKEFKHLGTRENVFEKIPTDSVYISINEKFKIVAETKSKIIICYSPAKEKRETRLIAASDNSIENRGIKNNKRLVHNILPDDVMIPENLLVVEVYTDSGNWSSYPPHKHDQNNLPEESLLEETYYHEMNPSQGFVFQRVYTDDLSLDETMTVENGDVVVVPKGYHPVGVPDGYDSYYLNIMAGPIRKWKFYNDPKHEWILKRKD</sequence>
<organism evidence="3 4">
    <name type="scientific">Ligilactobacillus salivarius</name>
    <dbReference type="NCBI Taxonomy" id="1624"/>
    <lineage>
        <taxon>Bacteria</taxon>
        <taxon>Bacillati</taxon>
        <taxon>Bacillota</taxon>
        <taxon>Bacilli</taxon>
        <taxon>Lactobacillales</taxon>
        <taxon>Lactobacillaceae</taxon>
        <taxon>Ligilactobacillus</taxon>
    </lineage>
</organism>
<keyword evidence="1 3" id="KW-0413">Isomerase</keyword>
<dbReference type="Proteomes" id="UP000196255">
    <property type="component" value="Unassembled WGS sequence"/>
</dbReference>
<evidence type="ECO:0000256" key="1">
    <source>
        <dbReference type="ARBA" id="ARBA00023235"/>
    </source>
</evidence>
<comment type="caution">
    <text evidence="3">The sequence shown here is derived from an EMBL/GenBank/DDBJ whole genome shotgun (WGS) entry which is preliminary data.</text>
</comment>
<proteinExistence type="predicted"/>
<dbReference type="EMBL" id="NFHF01000016">
    <property type="protein sequence ID" value="OUN18080.1"/>
    <property type="molecule type" value="Genomic_DNA"/>
</dbReference>
<dbReference type="GO" id="GO:0008880">
    <property type="term" value="F:glucuronate isomerase activity"/>
    <property type="evidence" value="ECO:0007669"/>
    <property type="project" value="InterPro"/>
</dbReference>
<dbReference type="InterPro" id="IPR014710">
    <property type="entry name" value="RmlC-like_jellyroll"/>
</dbReference>
<reference evidence="4" key="1">
    <citation type="submission" date="2017-04" db="EMBL/GenBank/DDBJ databases">
        <title>Function of individual gut microbiota members based on whole genome sequencing of pure cultures obtained from chicken caecum.</title>
        <authorList>
            <person name="Medvecky M."/>
            <person name="Cejkova D."/>
            <person name="Polansky O."/>
            <person name="Karasova D."/>
            <person name="Kubasova T."/>
            <person name="Cizek A."/>
            <person name="Rychlik I."/>
        </authorList>
    </citation>
    <scope>NUCLEOTIDE SEQUENCE [LARGE SCALE GENOMIC DNA]</scope>
    <source>
        <strain evidence="4">An84</strain>
    </source>
</reference>
<dbReference type="InterPro" id="IPR021120">
    <property type="entry name" value="KduI/IolB_isomerase"/>
</dbReference>
<dbReference type="Gene3D" id="2.60.120.10">
    <property type="entry name" value="Jelly Rolls"/>
    <property type="match status" value="2"/>
</dbReference>
<dbReference type="SUPFAM" id="SSF51182">
    <property type="entry name" value="RmlC-like cupins"/>
    <property type="match status" value="1"/>
</dbReference>
<dbReference type="InterPro" id="IPR011051">
    <property type="entry name" value="RmlC_Cupin_sf"/>
</dbReference>
<dbReference type="GeneID" id="89466589"/>
<name>A0AB36MGN3_9LACO</name>
<evidence type="ECO:0000313" key="4">
    <source>
        <dbReference type="Proteomes" id="UP000196255"/>
    </source>
</evidence>
<dbReference type="PANTHER" id="PTHR39193">
    <property type="entry name" value="5-DEOXY-GLUCURONATE ISOMERASE"/>
    <property type="match status" value="1"/>
</dbReference>
<dbReference type="GO" id="GO:0019310">
    <property type="term" value="P:inositol catabolic process"/>
    <property type="evidence" value="ECO:0007669"/>
    <property type="project" value="UniProtKB-UniRule"/>
</dbReference>
<dbReference type="GO" id="GO:0102482">
    <property type="term" value="F:5-deoxy-D-glucuronate isomerase activity"/>
    <property type="evidence" value="ECO:0007669"/>
    <property type="project" value="UniProtKB-EC"/>
</dbReference>
<dbReference type="PANTHER" id="PTHR39193:SF1">
    <property type="entry name" value="5-DEOXY-GLUCURONATE ISOMERASE"/>
    <property type="match status" value="1"/>
</dbReference>
<protein>
    <recommendedName>
        <fullName evidence="2">5-deoxy-glucuronate isomerase</fullName>
        <ecNumber evidence="2">5.3.1.30</ecNumber>
    </recommendedName>
</protein>
<evidence type="ECO:0000313" key="3">
    <source>
        <dbReference type="EMBL" id="OUN18080.1"/>
    </source>
</evidence>
<dbReference type="InterPro" id="IPR024203">
    <property type="entry name" value="Deoxy-glucuronate_isom_IolB"/>
</dbReference>
<dbReference type="Pfam" id="PF04962">
    <property type="entry name" value="KduI"/>
    <property type="match status" value="1"/>
</dbReference>
<evidence type="ECO:0000256" key="2">
    <source>
        <dbReference type="NCBIfam" id="TIGR04378"/>
    </source>
</evidence>
<dbReference type="PIRSF" id="PIRSF036628">
    <property type="entry name" value="IolB"/>
    <property type="match status" value="1"/>
</dbReference>
<accession>A0AB36MGN3</accession>
<dbReference type="AlphaFoldDB" id="A0AB36MGN3"/>
<dbReference type="EC" id="5.3.1.30" evidence="2"/>
<gene>
    <name evidence="3" type="ORF">B5G36_07240</name>
</gene>
<dbReference type="RefSeq" id="WP_087367481.1">
    <property type="nucleotide sequence ID" value="NZ_CP117984.1"/>
</dbReference>